<sequence length="89" mass="10483">MKAKHLQSKKILEFWQVNKENAQPAWVKKAFTSGGFSWLNEKTLRIVNTGGLIKINAVQDEFLVFNGKYLKIVSAQKFRQDYRLQYKIY</sequence>
<accession>A0A6L2ZTN6</accession>
<evidence type="ECO:0000313" key="2">
    <source>
        <dbReference type="Proteomes" id="UP000504756"/>
    </source>
</evidence>
<protein>
    <submittedName>
        <fullName evidence="1">Uncharacterized protein</fullName>
    </submittedName>
</protein>
<gene>
    <name evidence="1" type="primary">ybjF</name>
    <name evidence="1" type="ORF">ikelab_05030</name>
</gene>
<name>A0A6L2ZTN6_9LACT</name>
<proteinExistence type="predicted"/>
<dbReference type="EMBL" id="BLXU01000002">
    <property type="protein sequence ID" value="GFO51228.1"/>
    <property type="molecule type" value="Genomic_DNA"/>
</dbReference>
<evidence type="ECO:0000313" key="1">
    <source>
        <dbReference type="EMBL" id="GFO51228.1"/>
    </source>
</evidence>
<organism evidence="1 2">
    <name type="scientific">Lactococcus garvieae</name>
    <dbReference type="NCBI Taxonomy" id="1363"/>
    <lineage>
        <taxon>Bacteria</taxon>
        <taxon>Bacillati</taxon>
        <taxon>Bacillota</taxon>
        <taxon>Bacilli</taxon>
        <taxon>Lactobacillales</taxon>
        <taxon>Streptococcaceae</taxon>
        <taxon>Lactococcus</taxon>
    </lineage>
</organism>
<dbReference type="Proteomes" id="UP000504756">
    <property type="component" value="Unassembled WGS sequence"/>
</dbReference>
<comment type="caution">
    <text evidence="1">The sequence shown here is derived from an EMBL/GenBank/DDBJ whole genome shotgun (WGS) entry which is preliminary data.</text>
</comment>
<dbReference type="RefSeq" id="WP_176490044.1">
    <property type="nucleotide sequence ID" value="NZ_BLXU01000002.1"/>
</dbReference>
<reference evidence="1 2" key="1">
    <citation type="submission" date="2020-06" db="EMBL/GenBank/DDBJ databases">
        <title>Draft genome sequence of Lactic acid bacteria from Okinawan-style tofu.</title>
        <authorList>
            <person name="Takara I."/>
            <person name="Ikematsu S."/>
        </authorList>
    </citation>
    <scope>NUCLEOTIDE SEQUENCE [LARGE SCALE GENOMIC DNA]</scope>
    <source>
        <strain evidence="2">lg38</strain>
    </source>
</reference>
<dbReference type="AlphaFoldDB" id="A0A6L2ZTN6"/>